<dbReference type="Proteomes" id="UP000192520">
    <property type="component" value="Unassembled WGS sequence"/>
</dbReference>
<dbReference type="SUPFAM" id="SSF47413">
    <property type="entry name" value="lambda repressor-like DNA-binding domains"/>
    <property type="match status" value="1"/>
</dbReference>
<keyword evidence="1" id="KW-0812">Transmembrane</keyword>
<dbReference type="EMBL" id="MZGJ01000014">
    <property type="protein sequence ID" value="OQX50913.1"/>
    <property type="molecule type" value="Genomic_DNA"/>
</dbReference>
<feature type="non-terminal residue" evidence="2">
    <location>
        <position position="156"/>
    </location>
</feature>
<evidence type="ECO:0000313" key="3">
    <source>
        <dbReference type="Proteomes" id="UP000192520"/>
    </source>
</evidence>
<evidence type="ECO:0000313" key="2">
    <source>
        <dbReference type="EMBL" id="OQX50913.1"/>
    </source>
</evidence>
<dbReference type="AlphaFoldDB" id="A0A1W9NZE2"/>
<proteinExistence type="predicted"/>
<name>A0A1W9NZE2_UNCC3</name>
<keyword evidence="1" id="KW-0472">Membrane</keyword>
<keyword evidence="1" id="KW-1133">Transmembrane helix</keyword>
<dbReference type="InterPro" id="IPR050400">
    <property type="entry name" value="Bact_Cytoskel_RodZ"/>
</dbReference>
<dbReference type="STRING" id="1968527.B5M47_02705"/>
<organism evidence="2 3">
    <name type="scientific">candidate division CPR3 bacterium 4484_211</name>
    <dbReference type="NCBI Taxonomy" id="1968527"/>
    <lineage>
        <taxon>Bacteria</taxon>
        <taxon>Bacteria division CPR3</taxon>
    </lineage>
</organism>
<dbReference type="Pfam" id="PF13413">
    <property type="entry name" value="HTH_25"/>
    <property type="match status" value="1"/>
</dbReference>
<evidence type="ECO:0008006" key="4">
    <source>
        <dbReference type="Google" id="ProtNLM"/>
    </source>
</evidence>
<sequence>MKTVGQLLKETRIAKKLDRAEAASLLNVSESLIDALERDDYQALPAEVYIRGLIGKYVQILGIDEKRALALFRRGYESHQQKATPPQPLRQTFFSLTPNFVFGTIVSLVIIGFLVFLYWQYRSYVDKPLLVIVAPADNSLVYQDYVEVSGQTDPGT</sequence>
<reference evidence="3" key="1">
    <citation type="submission" date="2017-03" db="EMBL/GenBank/DDBJ databases">
        <title>Novel pathways for hydrocarbon cycling and metabolic interdependencies in hydrothermal sediment communities.</title>
        <authorList>
            <person name="Dombrowski N."/>
            <person name="Seitz K."/>
            <person name="Teske A."/>
            <person name="Baker B."/>
        </authorList>
    </citation>
    <scope>NUCLEOTIDE SEQUENCE [LARGE SCALE GENOMIC DNA]</scope>
</reference>
<dbReference type="InterPro" id="IPR001387">
    <property type="entry name" value="Cro/C1-type_HTH"/>
</dbReference>
<dbReference type="PANTHER" id="PTHR34475:SF1">
    <property type="entry name" value="CYTOSKELETON PROTEIN RODZ"/>
    <property type="match status" value="1"/>
</dbReference>
<dbReference type="CDD" id="cd00093">
    <property type="entry name" value="HTH_XRE"/>
    <property type="match status" value="1"/>
</dbReference>
<dbReference type="Gene3D" id="1.10.260.40">
    <property type="entry name" value="lambda repressor-like DNA-binding domains"/>
    <property type="match status" value="1"/>
</dbReference>
<evidence type="ECO:0000256" key="1">
    <source>
        <dbReference type="SAM" id="Phobius"/>
    </source>
</evidence>
<comment type="caution">
    <text evidence="2">The sequence shown here is derived from an EMBL/GenBank/DDBJ whole genome shotgun (WGS) entry which is preliminary data.</text>
</comment>
<dbReference type="GO" id="GO:0003677">
    <property type="term" value="F:DNA binding"/>
    <property type="evidence" value="ECO:0007669"/>
    <property type="project" value="InterPro"/>
</dbReference>
<dbReference type="InterPro" id="IPR010982">
    <property type="entry name" value="Lambda_DNA-bd_dom_sf"/>
</dbReference>
<accession>A0A1W9NZE2</accession>
<protein>
    <recommendedName>
        <fullName evidence="4">HTH cro/C1-type domain-containing protein</fullName>
    </recommendedName>
</protein>
<dbReference type="PANTHER" id="PTHR34475">
    <property type="match status" value="1"/>
</dbReference>
<feature type="transmembrane region" description="Helical" evidence="1">
    <location>
        <begin position="100"/>
        <end position="121"/>
    </location>
</feature>
<gene>
    <name evidence="2" type="ORF">B5M47_02705</name>
</gene>